<keyword evidence="6 8" id="KW-1133">Transmembrane helix</keyword>
<dbReference type="Pfam" id="PF13231">
    <property type="entry name" value="PMT_2"/>
    <property type="match status" value="1"/>
</dbReference>
<keyword evidence="4" id="KW-0808">Transferase</keyword>
<evidence type="ECO:0000259" key="9">
    <source>
        <dbReference type="Pfam" id="PF13231"/>
    </source>
</evidence>
<feature type="transmembrane region" description="Helical" evidence="8">
    <location>
        <begin position="265"/>
        <end position="288"/>
    </location>
</feature>
<dbReference type="InterPro" id="IPR038731">
    <property type="entry name" value="RgtA/B/C-like"/>
</dbReference>
<feature type="transmembrane region" description="Helical" evidence="8">
    <location>
        <begin position="78"/>
        <end position="98"/>
    </location>
</feature>
<keyword evidence="7 8" id="KW-0472">Membrane</keyword>
<feature type="transmembrane region" description="Helical" evidence="8">
    <location>
        <begin position="110"/>
        <end position="129"/>
    </location>
</feature>
<evidence type="ECO:0000256" key="3">
    <source>
        <dbReference type="ARBA" id="ARBA00022676"/>
    </source>
</evidence>
<evidence type="ECO:0000256" key="4">
    <source>
        <dbReference type="ARBA" id="ARBA00022679"/>
    </source>
</evidence>
<comment type="caution">
    <text evidence="10">The sequence shown here is derived from an EMBL/GenBank/DDBJ whole genome shotgun (WGS) entry which is preliminary data.</text>
</comment>
<gene>
    <name evidence="10" type="ORF">GCM10009836_67860</name>
</gene>
<feature type="domain" description="Glycosyltransferase RgtA/B/C/D-like" evidence="9">
    <location>
        <begin position="57"/>
        <end position="186"/>
    </location>
</feature>
<feature type="transmembrane region" description="Helical" evidence="8">
    <location>
        <begin position="172"/>
        <end position="192"/>
    </location>
</feature>
<name>A0ABN2NPY5_9PSEU</name>
<evidence type="ECO:0000313" key="10">
    <source>
        <dbReference type="EMBL" id="GAA1876898.1"/>
    </source>
</evidence>
<keyword evidence="11" id="KW-1185">Reference proteome</keyword>
<proteinExistence type="predicted"/>
<feature type="transmembrane region" description="Helical" evidence="8">
    <location>
        <begin position="295"/>
        <end position="311"/>
    </location>
</feature>
<keyword evidence="3" id="KW-0328">Glycosyltransferase</keyword>
<evidence type="ECO:0000256" key="2">
    <source>
        <dbReference type="ARBA" id="ARBA00022475"/>
    </source>
</evidence>
<evidence type="ECO:0000256" key="5">
    <source>
        <dbReference type="ARBA" id="ARBA00022692"/>
    </source>
</evidence>
<sequence>MTRTLDAPTRLARGPVLAISALTALVLGVASHSAGWFFDEQYFLAAGRDHLAWGYMDQPPLVPALAALTNLLAPGSLVVFRLPVTLGAALTVVLAGAIARELGGGRGAQALAAAATACSGIVLLSHWFATYTLDPLFWTAIVWLVARRLRTGDDRLLLLAGVVTGLSLNTKFLVPALWVGLVVALAVCGGAVRSRALAAGGQPGPSGGGSGPVARPRDLLRSPALRAGLGIAAAATVPTLLWQAAHGWPYLGMATVVRRESEGPGTFTVTAFALCGLVGIVLLVAGLVGGIRGRNRWLALTVALVAAMIAVAGGRSYYVLEIVPAALALGAVEITSSARLRRTRGWFAGLGFAVSLVVVAVYLPLLPAGLRPVPALAESGEATMTPAAQLVTRAWGALPDRDRTAVVAQIYPIAAAVEQAGVPAYSGHRGYAYFTPPPSRADRALWIGVDPLPATFRTGFATCTPQPAEGLHLELCQGRTAPWPAVLAPTL</sequence>
<dbReference type="RefSeq" id="WP_344426800.1">
    <property type="nucleotide sequence ID" value="NZ_BAAAQK010000028.1"/>
</dbReference>
<dbReference type="InterPro" id="IPR050297">
    <property type="entry name" value="LipidA_mod_glycosyltrf_83"/>
</dbReference>
<keyword evidence="2" id="KW-1003">Cell membrane</keyword>
<dbReference type="PANTHER" id="PTHR33908:SF11">
    <property type="entry name" value="MEMBRANE PROTEIN"/>
    <property type="match status" value="1"/>
</dbReference>
<evidence type="ECO:0000256" key="1">
    <source>
        <dbReference type="ARBA" id="ARBA00004651"/>
    </source>
</evidence>
<evidence type="ECO:0000256" key="6">
    <source>
        <dbReference type="ARBA" id="ARBA00022989"/>
    </source>
</evidence>
<evidence type="ECO:0000256" key="7">
    <source>
        <dbReference type="ARBA" id="ARBA00023136"/>
    </source>
</evidence>
<dbReference type="Proteomes" id="UP001500449">
    <property type="component" value="Unassembled WGS sequence"/>
</dbReference>
<dbReference type="PANTHER" id="PTHR33908">
    <property type="entry name" value="MANNOSYLTRANSFERASE YKCB-RELATED"/>
    <property type="match status" value="1"/>
</dbReference>
<protein>
    <submittedName>
        <fullName evidence="10">Glycosyltransferase family 39 protein</fullName>
    </submittedName>
</protein>
<organism evidence="10 11">
    <name type="scientific">Pseudonocardia ailaonensis</name>
    <dbReference type="NCBI Taxonomy" id="367279"/>
    <lineage>
        <taxon>Bacteria</taxon>
        <taxon>Bacillati</taxon>
        <taxon>Actinomycetota</taxon>
        <taxon>Actinomycetes</taxon>
        <taxon>Pseudonocardiales</taxon>
        <taxon>Pseudonocardiaceae</taxon>
        <taxon>Pseudonocardia</taxon>
    </lineage>
</organism>
<reference evidence="10 11" key="1">
    <citation type="journal article" date="2019" name="Int. J. Syst. Evol. Microbiol.">
        <title>The Global Catalogue of Microorganisms (GCM) 10K type strain sequencing project: providing services to taxonomists for standard genome sequencing and annotation.</title>
        <authorList>
            <consortium name="The Broad Institute Genomics Platform"/>
            <consortium name="The Broad Institute Genome Sequencing Center for Infectious Disease"/>
            <person name="Wu L."/>
            <person name="Ma J."/>
        </authorList>
    </citation>
    <scope>NUCLEOTIDE SEQUENCE [LARGE SCALE GENOMIC DNA]</scope>
    <source>
        <strain evidence="10 11">JCM 16009</strain>
    </source>
</reference>
<feature type="transmembrane region" description="Helical" evidence="8">
    <location>
        <begin position="346"/>
        <end position="365"/>
    </location>
</feature>
<comment type="subcellular location">
    <subcellularLocation>
        <location evidence="1">Cell membrane</location>
        <topology evidence="1">Multi-pass membrane protein</topology>
    </subcellularLocation>
</comment>
<accession>A0ABN2NPY5</accession>
<feature type="transmembrane region" description="Helical" evidence="8">
    <location>
        <begin position="224"/>
        <end position="245"/>
    </location>
</feature>
<keyword evidence="5 8" id="KW-0812">Transmembrane</keyword>
<evidence type="ECO:0000313" key="11">
    <source>
        <dbReference type="Proteomes" id="UP001500449"/>
    </source>
</evidence>
<dbReference type="EMBL" id="BAAAQK010000028">
    <property type="protein sequence ID" value="GAA1876898.1"/>
    <property type="molecule type" value="Genomic_DNA"/>
</dbReference>
<feature type="transmembrane region" description="Helical" evidence="8">
    <location>
        <begin position="317"/>
        <end position="334"/>
    </location>
</feature>
<evidence type="ECO:0000256" key="8">
    <source>
        <dbReference type="SAM" id="Phobius"/>
    </source>
</evidence>